<reference evidence="2" key="1">
    <citation type="submission" date="2024-01" db="EMBL/GenBank/DDBJ databases">
        <authorList>
            <person name="Webb A."/>
        </authorList>
    </citation>
    <scope>NUCLEOTIDE SEQUENCE</scope>
    <source>
        <strain evidence="2">Pm1</strain>
    </source>
</reference>
<evidence type="ECO:0000256" key="1">
    <source>
        <dbReference type="SAM" id="MobiDB-lite"/>
    </source>
</evidence>
<protein>
    <submittedName>
        <fullName evidence="2">Uncharacterized protein</fullName>
    </submittedName>
</protein>
<dbReference type="EMBL" id="CAKLBY020000102">
    <property type="protein sequence ID" value="CAK7926890.1"/>
    <property type="molecule type" value="Genomic_DNA"/>
</dbReference>
<proteinExistence type="predicted"/>
<evidence type="ECO:0000313" key="3">
    <source>
        <dbReference type="Proteomes" id="UP001162060"/>
    </source>
</evidence>
<gene>
    <name evidence="2" type="ORF">PM001_LOCUS12040</name>
</gene>
<dbReference type="AlphaFoldDB" id="A0AAV1TWU0"/>
<feature type="region of interest" description="Disordered" evidence="1">
    <location>
        <begin position="100"/>
        <end position="119"/>
    </location>
</feature>
<accession>A0AAV1TWU0</accession>
<dbReference type="Proteomes" id="UP001162060">
    <property type="component" value="Unassembled WGS sequence"/>
</dbReference>
<name>A0AAV1TWU0_9STRA</name>
<comment type="caution">
    <text evidence="2">The sequence shown here is derived from an EMBL/GenBank/DDBJ whole genome shotgun (WGS) entry which is preliminary data.</text>
</comment>
<sequence>MDNMFIRWVHGVRRLSSMQTLRESAIAADVLLKRNLYNDFMKSNATGRLGEYHAPAMLRLPLQLRVHVNLLTRTRPLSLRRVRSVTLVKTSSAVALKNVHGTQGTHATPPDIGSDHGEEVVEEPAPQGSVSSLSFQEMPVAVEVPTESHAELVKKVEDLRETFGQSRNALGKAQSRPETLECNRFRLQMMKSHQNRVEANLHLLIRMQHPVASPMYAVQATLSQHGTGHGMA</sequence>
<evidence type="ECO:0000313" key="2">
    <source>
        <dbReference type="EMBL" id="CAK7926890.1"/>
    </source>
</evidence>
<organism evidence="2 3">
    <name type="scientific">Peronospora matthiolae</name>
    <dbReference type="NCBI Taxonomy" id="2874970"/>
    <lineage>
        <taxon>Eukaryota</taxon>
        <taxon>Sar</taxon>
        <taxon>Stramenopiles</taxon>
        <taxon>Oomycota</taxon>
        <taxon>Peronosporomycetes</taxon>
        <taxon>Peronosporales</taxon>
        <taxon>Peronosporaceae</taxon>
        <taxon>Peronospora</taxon>
    </lineage>
</organism>